<accession>A0AAE0ISS4</accession>
<keyword evidence="1" id="KW-0812">Transmembrane</keyword>
<feature type="transmembrane region" description="Helical" evidence="1">
    <location>
        <begin position="101"/>
        <end position="119"/>
    </location>
</feature>
<evidence type="ECO:0000313" key="2">
    <source>
        <dbReference type="EMBL" id="KAK3330405.1"/>
    </source>
</evidence>
<gene>
    <name evidence="2" type="ORF">B0H66DRAFT_60498</name>
</gene>
<reference evidence="2" key="2">
    <citation type="submission" date="2023-06" db="EMBL/GenBank/DDBJ databases">
        <authorList>
            <consortium name="Lawrence Berkeley National Laboratory"/>
            <person name="Haridas S."/>
            <person name="Hensen N."/>
            <person name="Bonometti L."/>
            <person name="Westerberg I."/>
            <person name="Brannstrom I.O."/>
            <person name="Guillou S."/>
            <person name="Cros-Aarteil S."/>
            <person name="Calhoun S."/>
            <person name="Kuo A."/>
            <person name="Mondo S."/>
            <person name="Pangilinan J."/>
            <person name="Riley R."/>
            <person name="Labutti K."/>
            <person name="Andreopoulos B."/>
            <person name="Lipzen A."/>
            <person name="Chen C."/>
            <person name="Yanf M."/>
            <person name="Daum C."/>
            <person name="Ng V."/>
            <person name="Clum A."/>
            <person name="Steindorff A."/>
            <person name="Ohm R."/>
            <person name="Martin F."/>
            <person name="Silar P."/>
            <person name="Natvig D."/>
            <person name="Lalanne C."/>
            <person name="Gautier V."/>
            <person name="Ament-Velasquez S.L."/>
            <person name="Kruys A."/>
            <person name="Hutchinson M.I."/>
            <person name="Powell A.J."/>
            <person name="Barry K."/>
            <person name="Miller A.N."/>
            <person name="Grigoriev I.V."/>
            <person name="Debuchy R."/>
            <person name="Gladieux P."/>
            <person name="Thoren M.H."/>
            <person name="Johannesson H."/>
        </authorList>
    </citation>
    <scope>NUCLEOTIDE SEQUENCE</scope>
    <source>
        <strain evidence="2">CBS 118394</strain>
    </source>
</reference>
<evidence type="ECO:0000256" key="1">
    <source>
        <dbReference type="SAM" id="Phobius"/>
    </source>
</evidence>
<proteinExistence type="predicted"/>
<dbReference type="Proteomes" id="UP001283341">
    <property type="component" value="Unassembled WGS sequence"/>
</dbReference>
<keyword evidence="1" id="KW-0472">Membrane</keyword>
<keyword evidence="3" id="KW-1185">Reference proteome</keyword>
<protein>
    <submittedName>
        <fullName evidence="2">Uncharacterized protein</fullName>
    </submittedName>
</protein>
<dbReference type="EMBL" id="JAUEDM010000001">
    <property type="protein sequence ID" value="KAK3330405.1"/>
    <property type="molecule type" value="Genomic_DNA"/>
</dbReference>
<sequence length="189" mass="21399">MRGNTVGFLHGAKTSTRGAETRKSSDCFWSICILIYLFNLSCTITPICSACLFLLSRQHHVPKRAPRQHMTKGAYALKFSMAEGGEDSSSDPFLRHILPTYYRLFLFSSFSTLVVIVYSRRSSRFEPSMLWKSNCFSSMFFVTCYYLFYASSFLGVYEEGARVVLKTPKLGRVRKRSTANLLGGGGWTL</sequence>
<organism evidence="2 3">
    <name type="scientific">Apodospora peruviana</name>
    <dbReference type="NCBI Taxonomy" id="516989"/>
    <lineage>
        <taxon>Eukaryota</taxon>
        <taxon>Fungi</taxon>
        <taxon>Dikarya</taxon>
        <taxon>Ascomycota</taxon>
        <taxon>Pezizomycotina</taxon>
        <taxon>Sordariomycetes</taxon>
        <taxon>Sordariomycetidae</taxon>
        <taxon>Sordariales</taxon>
        <taxon>Lasiosphaeriaceae</taxon>
        <taxon>Apodospora</taxon>
    </lineage>
</organism>
<comment type="caution">
    <text evidence="2">The sequence shown here is derived from an EMBL/GenBank/DDBJ whole genome shotgun (WGS) entry which is preliminary data.</text>
</comment>
<feature type="transmembrane region" description="Helical" evidence="1">
    <location>
        <begin position="139"/>
        <end position="157"/>
    </location>
</feature>
<dbReference type="AlphaFoldDB" id="A0AAE0ISS4"/>
<evidence type="ECO:0000313" key="3">
    <source>
        <dbReference type="Proteomes" id="UP001283341"/>
    </source>
</evidence>
<keyword evidence="1" id="KW-1133">Transmembrane helix</keyword>
<reference evidence="2" key="1">
    <citation type="journal article" date="2023" name="Mol. Phylogenet. Evol.">
        <title>Genome-scale phylogeny and comparative genomics of the fungal order Sordariales.</title>
        <authorList>
            <person name="Hensen N."/>
            <person name="Bonometti L."/>
            <person name="Westerberg I."/>
            <person name="Brannstrom I.O."/>
            <person name="Guillou S."/>
            <person name="Cros-Aarteil S."/>
            <person name="Calhoun S."/>
            <person name="Haridas S."/>
            <person name="Kuo A."/>
            <person name="Mondo S."/>
            <person name="Pangilinan J."/>
            <person name="Riley R."/>
            <person name="LaButti K."/>
            <person name="Andreopoulos B."/>
            <person name="Lipzen A."/>
            <person name="Chen C."/>
            <person name="Yan M."/>
            <person name="Daum C."/>
            <person name="Ng V."/>
            <person name="Clum A."/>
            <person name="Steindorff A."/>
            <person name="Ohm R.A."/>
            <person name="Martin F."/>
            <person name="Silar P."/>
            <person name="Natvig D.O."/>
            <person name="Lalanne C."/>
            <person name="Gautier V."/>
            <person name="Ament-Velasquez S.L."/>
            <person name="Kruys A."/>
            <person name="Hutchinson M.I."/>
            <person name="Powell A.J."/>
            <person name="Barry K."/>
            <person name="Miller A.N."/>
            <person name="Grigoriev I.V."/>
            <person name="Debuchy R."/>
            <person name="Gladieux P."/>
            <person name="Hiltunen Thoren M."/>
            <person name="Johannesson H."/>
        </authorList>
    </citation>
    <scope>NUCLEOTIDE SEQUENCE</scope>
    <source>
        <strain evidence="2">CBS 118394</strain>
    </source>
</reference>
<feature type="transmembrane region" description="Helical" evidence="1">
    <location>
        <begin position="28"/>
        <end position="55"/>
    </location>
</feature>
<name>A0AAE0ISS4_9PEZI</name>